<evidence type="ECO:0000313" key="8">
    <source>
        <dbReference type="EMBL" id="GAA2723160.1"/>
    </source>
</evidence>
<reference evidence="9" key="1">
    <citation type="journal article" date="2019" name="Int. J. Syst. Evol. Microbiol.">
        <title>The Global Catalogue of Microorganisms (GCM) 10K type strain sequencing project: providing services to taxonomists for standard genome sequencing and annotation.</title>
        <authorList>
            <consortium name="The Broad Institute Genomics Platform"/>
            <consortium name="The Broad Institute Genome Sequencing Center for Infectious Disease"/>
            <person name="Wu L."/>
            <person name="Ma J."/>
        </authorList>
    </citation>
    <scope>NUCLEOTIDE SEQUENCE [LARGE SCALE GENOMIC DNA]</scope>
    <source>
        <strain evidence="9">JCM 8201</strain>
    </source>
</reference>
<evidence type="ECO:0000256" key="1">
    <source>
        <dbReference type="ARBA" id="ARBA00004651"/>
    </source>
</evidence>
<feature type="transmembrane region" description="Helical" evidence="7">
    <location>
        <begin position="57"/>
        <end position="79"/>
    </location>
</feature>
<comment type="subcellular location">
    <subcellularLocation>
        <location evidence="1">Cell membrane</location>
        <topology evidence="1">Multi-pass membrane protein</topology>
    </subcellularLocation>
</comment>
<evidence type="ECO:0008006" key="10">
    <source>
        <dbReference type="Google" id="ProtNLM"/>
    </source>
</evidence>
<evidence type="ECO:0000256" key="2">
    <source>
        <dbReference type="ARBA" id="ARBA00005779"/>
    </source>
</evidence>
<dbReference type="Proteomes" id="UP001501842">
    <property type="component" value="Unassembled WGS sequence"/>
</dbReference>
<accession>A0ABP6GGW7</accession>
<dbReference type="EMBL" id="BAAATZ010000006">
    <property type="protein sequence ID" value="GAA2723160.1"/>
    <property type="molecule type" value="Genomic_DNA"/>
</dbReference>
<evidence type="ECO:0000256" key="3">
    <source>
        <dbReference type="ARBA" id="ARBA00022475"/>
    </source>
</evidence>
<keyword evidence="9" id="KW-1185">Reference proteome</keyword>
<keyword evidence="5 7" id="KW-1133">Transmembrane helix</keyword>
<evidence type="ECO:0000256" key="6">
    <source>
        <dbReference type="ARBA" id="ARBA00023136"/>
    </source>
</evidence>
<keyword evidence="3" id="KW-1003">Cell membrane</keyword>
<keyword evidence="6 7" id="KW-0472">Membrane</keyword>
<feature type="transmembrane region" description="Helical" evidence="7">
    <location>
        <begin position="85"/>
        <end position="107"/>
    </location>
</feature>
<protein>
    <recommendedName>
        <fullName evidence="10">DUF350 domain-containing protein</fullName>
    </recommendedName>
</protein>
<comment type="similarity">
    <text evidence="2">Belongs to the UPF0719 family.</text>
</comment>
<dbReference type="Pfam" id="PF03994">
    <property type="entry name" value="DUF350"/>
    <property type="match status" value="1"/>
</dbReference>
<comment type="caution">
    <text evidence="8">The sequence shown here is derived from an EMBL/GenBank/DDBJ whole genome shotgun (WGS) entry which is preliminary data.</text>
</comment>
<name>A0ABP6GGW7_9ACTN</name>
<dbReference type="InterPro" id="IPR007140">
    <property type="entry name" value="DUF350"/>
</dbReference>
<organism evidence="8 9">
    <name type="scientific">Actinocorallia aurantiaca</name>
    <dbReference type="NCBI Taxonomy" id="46204"/>
    <lineage>
        <taxon>Bacteria</taxon>
        <taxon>Bacillati</taxon>
        <taxon>Actinomycetota</taxon>
        <taxon>Actinomycetes</taxon>
        <taxon>Streptosporangiales</taxon>
        <taxon>Thermomonosporaceae</taxon>
        <taxon>Actinocorallia</taxon>
    </lineage>
</organism>
<evidence type="ECO:0000256" key="7">
    <source>
        <dbReference type="SAM" id="Phobius"/>
    </source>
</evidence>
<gene>
    <name evidence="8" type="ORF">GCM10010439_17760</name>
</gene>
<feature type="transmembrane region" description="Helical" evidence="7">
    <location>
        <begin position="15"/>
        <end position="36"/>
    </location>
</feature>
<evidence type="ECO:0000313" key="9">
    <source>
        <dbReference type="Proteomes" id="UP001501842"/>
    </source>
</evidence>
<keyword evidence="4 7" id="KW-0812">Transmembrane</keyword>
<evidence type="ECO:0000256" key="4">
    <source>
        <dbReference type="ARBA" id="ARBA00022692"/>
    </source>
</evidence>
<dbReference type="RefSeq" id="WP_344449753.1">
    <property type="nucleotide sequence ID" value="NZ_BAAATZ010000006.1"/>
</dbReference>
<evidence type="ECO:0000256" key="5">
    <source>
        <dbReference type="ARBA" id="ARBA00022989"/>
    </source>
</evidence>
<proteinExistence type="inferred from homology"/>
<sequence length="149" mass="14901">MEEGPVMYDGLLEEVLATAAYGVLGVGLLALGFLVVDLLTPGRLGHVIWTEDGRGGAVVLAAKLLGVGAIVTTAIATSSDDLAEGLLGTAVFALIGLALSVVAFFILDWITPGRLGEVLLSGGSSPHASCWVVAATDLATAAIVSAAVS</sequence>